<dbReference type="Pfam" id="PF07730">
    <property type="entry name" value="HisKA_3"/>
    <property type="match status" value="1"/>
</dbReference>
<evidence type="ECO:0000256" key="8">
    <source>
        <dbReference type="ARBA" id="ARBA00023012"/>
    </source>
</evidence>
<dbReference type="PANTHER" id="PTHR24421">
    <property type="entry name" value="NITRATE/NITRITE SENSOR PROTEIN NARX-RELATED"/>
    <property type="match status" value="1"/>
</dbReference>
<keyword evidence="7" id="KW-0067">ATP-binding</keyword>
<keyword evidence="9" id="KW-1133">Transmembrane helix</keyword>
<evidence type="ECO:0000256" key="9">
    <source>
        <dbReference type="SAM" id="Phobius"/>
    </source>
</evidence>
<dbReference type="PANTHER" id="PTHR24421:SF10">
    <property type="entry name" value="NITRATE_NITRITE SENSOR PROTEIN NARQ"/>
    <property type="match status" value="1"/>
</dbReference>
<dbReference type="EC" id="2.7.13.3" evidence="2"/>
<feature type="transmembrane region" description="Helical" evidence="9">
    <location>
        <begin position="33"/>
        <end position="52"/>
    </location>
</feature>
<dbReference type="EMBL" id="JARTLD010000037">
    <property type="protein sequence ID" value="MED5018709.1"/>
    <property type="molecule type" value="Genomic_DNA"/>
</dbReference>
<evidence type="ECO:0000256" key="5">
    <source>
        <dbReference type="ARBA" id="ARBA00022741"/>
    </source>
</evidence>
<evidence type="ECO:0000259" key="10">
    <source>
        <dbReference type="Pfam" id="PF07730"/>
    </source>
</evidence>
<evidence type="ECO:0000256" key="2">
    <source>
        <dbReference type="ARBA" id="ARBA00012438"/>
    </source>
</evidence>
<comment type="catalytic activity">
    <reaction evidence="1">
        <text>ATP + protein L-histidine = ADP + protein N-phospho-L-histidine.</text>
        <dbReference type="EC" id="2.7.13.3"/>
    </reaction>
</comment>
<dbReference type="RefSeq" id="WP_328279192.1">
    <property type="nucleotide sequence ID" value="NZ_JARTLD010000037.1"/>
</dbReference>
<accession>A0ABU6PWJ0</accession>
<dbReference type="GO" id="GO:0016301">
    <property type="term" value="F:kinase activity"/>
    <property type="evidence" value="ECO:0007669"/>
    <property type="project" value="UniProtKB-KW"/>
</dbReference>
<keyword evidence="8" id="KW-0902">Two-component regulatory system</keyword>
<organism evidence="11 12">
    <name type="scientific">Paenibacillus chibensis</name>
    <dbReference type="NCBI Taxonomy" id="59846"/>
    <lineage>
        <taxon>Bacteria</taxon>
        <taxon>Bacillati</taxon>
        <taxon>Bacillota</taxon>
        <taxon>Bacilli</taxon>
        <taxon>Bacillales</taxon>
        <taxon>Paenibacillaceae</taxon>
        <taxon>Paenibacillus</taxon>
    </lineage>
</organism>
<proteinExistence type="predicted"/>
<evidence type="ECO:0000313" key="11">
    <source>
        <dbReference type="EMBL" id="MED5018709.1"/>
    </source>
</evidence>
<evidence type="ECO:0000256" key="4">
    <source>
        <dbReference type="ARBA" id="ARBA00022679"/>
    </source>
</evidence>
<feature type="transmembrane region" description="Helical" evidence="9">
    <location>
        <begin position="130"/>
        <end position="147"/>
    </location>
</feature>
<feature type="domain" description="Signal transduction histidine kinase subgroup 3 dimerisation and phosphoacceptor" evidence="10">
    <location>
        <begin position="179"/>
        <end position="244"/>
    </location>
</feature>
<evidence type="ECO:0000256" key="6">
    <source>
        <dbReference type="ARBA" id="ARBA00022777"/>
    </source>
</evidence>
<name>A0ABU6PWJ0_9BACL</name>
<evidence type="ECO:0000256" key="1">
    <source>
        <dbReference type="ARBA" id="ARBA00000085"/>
    </source>
</evidence>
<keyword evidence="6 11" id="KW-0418">Kinase</keyword>
<keyword evidence="3" id="KW-0597">Phosphoprotein</keyword>
<dbReference type="CDD" id="cd16917">
    <property type="entry name" value="HATPase_UhpB-NarQ-NarX-like"/>
    <property type="match status" value="1"/>
</dbReference>
<comment type="caution">
    <text evidence="11">The sequence shown here is derived from an EMBL/GenBank/DDBJ whole genome shotgun (WGS) entry which is preliminary data.</text>
</comment>
<keyword evidence="9" id="KW-0812">Transmembrane</keyword>
<feature type="transmembrane region" description="Helical" evidence="9">
    <location>
        <begin position="103"/>
        <end position="123"/>
    </location>
</feature>
<dbReference type="Gene3D" id="1.20.5.1930">
    <property type="match status" value="1"/>
</dbReference>
<keyword evidence="4" id="KW-0808">Transferase</keyword>
<dbReference type="SUPFAM" id="SSF55874">
    <property type="entry name" value="ATPase domain of HSP90 chaperone/DNA topoisomerase II/histidine kinase"/>
    <property type="match status" value="1"/>
</dbReference>
<gene>
    <name evidence="11" type="ORF">P9847_15480</name>
</gene>
<feature type="transmembrane region" description="Helical" evidence="9">
    <location>
        <begin position="7"/>
        <end position="27"/>
    </location>
</feature>
<keyword evidence="12" id="KW-1185">Reference proteome</keyword>
<dbReference type="Proteomes" id="UP001343257">
    <property type="component" value="Unassembled WGS sequence"/>
</dbReference>
<protein>
    <recommendedName>
        <fullName evidence="2">histidine kinase</fullName>
        <ecNumber evidence="2">2.7.13.3</ecNumber>
    </recommendedName>
</protein>
<reference evidence="11 12" key="1">
    <citation type="submission" date="2023-03" db="EMBL/GenBank/DDBJ databases">
        <title>Bacillus Genome Sequencing.</title>
        <authorList>
            <person name="Dunlap C."/>
        </authorList>
    </citation>
    <scope>NUCLEOTIDE SEQUENCE [LARGE SCALE GENOMIC DNA]</scope>
    <source>
        <strain evidence="11 12">NRS-52</strain>
    </source>
</reference>
<feature type="transmembrane region" description="Helical" evidence="9">
    <location>
        <begin position="64"/>
        <end position="83"/>
    </location>
</feature>
<dbReference type="InterPro" id="IPR036890">
    <property type="entry name" value="HATPase_C_sf"/>
</dbReference>
<dbReference type="Gene3D" id="3.30.565.10">
    <property type="entry name" value="Histidine kinase-like ATPase, C-terminal domain"/>
    <property type="match status" value="1"/>
</dbReference>
<dbReference type="InterPro" id="IPR011712">
    <property type="entry name" value="Sig_transdc_His_kin_sub3_dim/P"/>
</dbReference>
<sequence length="380" mass="41958">MAKDKPVLLLLVFRIIIVLFVAIDVVTRYELAAAVKFAAIAGILAIQANDFARAALPRFKRSRGWFAASMTVSMTGIGLFMILFDSPASNLYYFFPLAELFLYSSRLEVFLIALHVLIFLAAMIILQAKVMSSVIPYLAMLMLVYLFRNNSLQRRKNVSLSAELLEANAKLKEITIVQERTRIAQELHDSIGHGLVAIRMHLEFAENTVEAKPEQAKTVIGKALAISQKSIADLRKAVTVLKETPILPERHLQESIQELIDSVELVEQLNIELDFDLAAEGASLEIKQGIYNTVREALTNGLKHGCAESFIITVEKRGPDLHVAIENDGAGCMHIEKSHGLRGIEERIASLKGSVHFASAGNRGFAVNASIPYSTSSELK</sequence>
<evidence type="ECO:0000256" key="3">
    <source>
        <dbReference type="ARBA" id="ARBA00022553"/>
    </source>
</evidence>
<evidence type="ECO:0000256" key="7">
    <source>
        <dbReference type="ARBA" id="ARBA00022840"/>
    </source>
</evidence>
<keyword evidence="5" id="KW-0547">Nucleotide-binding</keyword>
<dbReference type="InterPro" id="IPR050482">
    <property type="entry name" value="Sensor_HK_TwoCompSys"/>
</dbReference>
<keyword evidence="9" id="KW-0472">Membrane</keyword>
<evidence type="ECO:0000313" key="12">
    <source>
        <dbReference type="Proteomes" id="UP001343257"/>
    </source>
</evidence>